<organism evidence="10 11">
    <name type="scientific">Methanogenium marinum</name>
    <dbReference type="NCBI Taxonomy" id="348610"/>
    <lineage>
        <taxon>Archaea</taxon>
        <taxon>Methanobacteriati</taxon>
        <taxon>Methanobacteriota</taxon>
        <taxon>Stenosarchaea group</taxon>
        <taxon>Methanomicrobia</taxon>
        <taxon>Methanomicrobiales</taxon>
        <taxon>Methanomicrobiaceae</taxon>
        <taxon>Methanogenium</taxon>
    </lineage>
</organism>
<keyword evidence="1" id="KW-0813">Transport</keyword>
<evidence type="ECO:0000256" key="8">
    <source>
        <dbReference type="ARBA" id="ARBA00077139"/>
    </source>
</evidence>
<dbReference type="CDD" id="cd03214">
    <property type="entry name" value="ABC_Iron-Siderophores_B12_Hemin"/>
    <property type="match status" value="1"/>
</dbReference>
<keyword evidence="3 10" id="KW-0067">ATP-binding</keyword>
<dbReference type="Gene3D" id="3.40.50.300">
    <property type="entry name" value="P-loop containing nucleotide triphosphate hydrolases"/>
    <property type="match status" value="1"/>
</dbReference>
<evidence type="ECO:0000256" key="6">
    <source>
        <dbReference type="ARBA" id="ARBA00066387"/>
    </source>
</evidence>
<dbReference type="AlphaFoldDB" id="A0A9Q4KVI6"/>
<reference evidence="10" key="1">
    <citation type="submission" date="2022-01" db="EMBL/GenBank/DDBJ databases">
        <title>Draft genome of Methanogenium marinum DSM 15558.</title>
        <authorList>
            <person name="Chen S.-C."/>
            <person name="You Y.-T."/>
        </authorList>
    </citation>
    <scope>NUCLEOTIDE SEQUENCE</scope>
    <source>
        <strain evidence="10">DSM 15558</strain>
    </source>
</reference>
<keyword evidence="2" id="KW-0547">Nucleotide-binding</keyword>
<evidence type="ECO:0000256" key="3">
    <source>
        <dbReference type="ARBA" id="ARBA00022840"/>
    </source>
</evidence>
<dbReference type="PROSITE" id="PS00211">
    <property type="entry name" value="ABC_TRANSPORTER_1"/>
    <property type="match status" value="1"/>
</dbReference>
<dbReference type="GO" id="GO:0015420">
    <property type="term" value="F:ABC-type vitamin B12 transporter activity"/>
    <property type="evidence" value="ECO:0007669"/>
    <property type="project" value="UniProtKB-EC"/>
</dbReference>
<dbReference type="RefSeq" id="WP_274924986.1">
    <property type="nucleotide sequence ID" value="NZ_JAKELO010000002.1"/>
</dbReference>
<dbReference type="InterPro" id="IPR003593">
    <property type="entry name" value="AAA+_ATPase"/>
</dbReference>
<dbReference type="InterPro" id="IPR003439">
    <property type="entry name" value="ABC_transporter-like_ATP-bd"/>
</dbReference>
<name>A0A9Q4KVI6_9EURY</name>
<evidence type="ECO:0000313" key="10">
    <source>
        <dbReference type="EMBL" id="MDE4908355.1"/>
    </source>
</evidence>
<accession>A0A9Q4KVI6</accession>
<evidence type="ECO:0000313" key="11">
    <source>
        <dbReference type="Proteomes" id="UP001143747"/>
    </source>
</evidence>
<evidence type="ECO:0000256" key="1">
    <source>
        <dbReference type="ARBA" id="ARBA00022448"/>
    </source>
</evidence>
<keyword evidence="11" id="KW-1185">Reference proteome</keyword>
<evidence type="ECO:0000259" key="9">
    <source>
        <dbReference type="PROSITE" id="PS50893"/>
    </source>
</evidence>
<sequence length="417" mass="44427">MINVDDLCAGYGGKDIIGDITFAAGKGAFIGIIGPNGSGKTTLLKAISRVLDISSGVVTLEGRTLTDFGQKELARTVGVVPQETAMNFSYTVGDIVMMGRFPHKERFAKDDPDDYRIVREAMEVTNVAHLADRPVTDISGGERQRVIIARALAQQPKVILLDEATAHLDINHQVEILSIVRDLGESVTKIGVFHDLNLASEFCDRIVLMSEGRIRAIGTPAEVLTMGHLRDEYGITAMIQTNPITGRPLVTPLSEGVPPALRGARIHLISGGGTGAGLMYMLSAAGCILTTGVLSPMDSDYTAAKQLGIPCITVPAFAPITPAVCDALGSYLDESDVIILTAMPVGEGNLPNIRAITSARRSRLVLYVPPEEGFTDCTPAGDNSFLAAIRSAGCSVVSSRSSLYSEIERLVLVREHL</sequence>
<feature type="domain" description="ABC transporter" evidence="9">
    <location>
        <begin position="2"/>
        <end position="236"/>
    </location>
</feature>
<comment type="function">
    <text evidence="5">Required for corrinoid utilization. Probably part of the ABC transporter complex BtuCDF involved in cobalamin (vitamin B12) import. Probably responsible for energy coupling to the transport system.</text>
</comment>
<dbReference type="SUPFAM" id="SSF52540">
    <property type="entry name" value="P-loop containing nucleoside triphosphate hydrolases"/>
    <property type="match status" value="1"/>
</dbReference>
<dbReference type="SMART" id="SM00382">
    <property type="entry name" value="AAA"/>
    <property type="match status" value="1"/>
</dbReference>
<evidence type="ECO:0000256" key="5">
    <source>
        <dbReference type="ARBA" id="ARBA00058960"/>
    </source>
</evidence>
<dbReference type="InterPro" id="IPR027417">
    <property type="entry name" value="P-loop_NTPase"/>
</dbReference>
<dbReference type="Proteomes" id="UP001143747">
    <property type="component" value="Unassembled WGS sequence"/>
</dbReference>
<comment type="caution">
    <text evidence="10">The sequence shown here is derived from an EMBL/GenBank/DDBJ whole genome shotgun (WGS) entry which is preliminary data.</text>
</comment>
<dbReference type="EMBL" id="JAKELO010000002">
    <property type="protein sequence ID" value="MDE4908355.1"/>
    <property type="molecule type" value="Genomic_DNA"/>
</dbReference>
<gene>
    <name evidence="10" type="ORF">L0665_06990</name>
</gene>
<dbReference type="PROSITE" id="PS50893">
    <property type="entry name" value="ABC_TRANSPORTER_2"/>
    <property type="match status" value="1"/>
</dbReference>
<dbReference type="PANTHER" id="PTHR42794:SF2">
    <property type="entry name" value="ABC TRANSPORTER ATP-BINDING PROTEIN"/>
    <property type="match status" value="1"/>
</dbReference>
<proteinExistence type="predicted"/>
<evidence type="ECO:0000256" key="4">
    <source>
        <dbReference type="ARBA" id="ARBA00050590"/>
    </source>
</evidence>
<dbReference type="FunFam" id="3.40.50.300:FF:000134">
    <property type="entry name" value="Iron-enterobactin ABC transporter ATP-binding protein"/>
    <property type="match status" value="1"/>
</dbReference>
<dbReference type="Pfam" id="PF00005">
    <property type="entry name" value="ABC_tran"/>
    <property type="match status" value="1"/>
</dbReference>
<comment type="catalytic activity">
    <reaction evidence="4">
        <text>an R-cob(III)alamin(out) + ATP + H2O = an R-cob(III)alamin(in) + ADP + phosphate + H(+)</text>
        <dbReference type="Rhea" id="RHEA:17873"/>
        <dbReference type="ChEBI" id="CHEBI:15377"/>
        <dbReference type="ChEBI" id="CHEBI:15378"/>
        <dbReference type="ChEBI" id="CHEBI:30616"/>
        <dbReference type="ChEBI" id="CHEBI:43474"/>
        <dbReference type="ChEBI" id="CHEBI:140785"/>
        <dbReference type="ChEBI" id="CHEBI:456216"/>
        <dbReference type="EC" id="7.6.2.8"/>
    </reaction>
</comment>
<dbReference type="GO" id="GO:0016887">
    <property type="term" value="F:ATP hydrolysis activity"/>
    <property type="evidence" value="ECO:0007669"/>
    <property type="project" value="InterPro"/>
</dbReference>
<evidence type="ECO:0000256" key="7">
    <source>
        <dbReference type="ARBA" id="ARBA00073649"/>
    </source>
</evidence>
<dbReference type="GO" id="GO:0005524">
    <property type="term" value="F:ATP binding"/>
    <property type="evidence" value="ECO:0007669"/>
    <property type="project" value="UniProtKB-KW"/>
</dbReference>
<dbReference type="EC" id="7.6.2.8" evidence="6"/>
<evidence type="ECO:0000256" key="2">
    <source>
        <dbReference type="ARBA" id="ARBA00022741"/>
    </source>
</evidence>
<dbReference type="InterPro" id="IPR017871">
    <property type="entry name" value="ABC_transporter-like_CS"/>
</dbReference>
<dbReference type="PANTHER" id="PTHR42794">
    <property type="entry name" value="HEMIN IMPORT ATP-BINDING PROTEIN HMUV"/>
    <property type="match status" value="1"/>
</dbReference>
<protein>
    <recommendedName>
        <fullName evidence="7">Cobalamin import ATP-binding protein BtuD</fullName>
        <ecNumber evidence="6">7.6.2.8</ecNumber>
    </recommendedName>
    <alternativeName>
        <fullName evidence="8">Vitamin B12-transporting ATPase</fullName>
    </alternativeName>
</protein>